<dbReference type="GO" id="GO:0001570">
    <property type="term" value="P:vasculogenesis"/>
    <property type="evidence" value="ECO:0007669"/>
    <property type="project" value="TreeGrafter"/>
</dbReference>
<gene>
    <name evidence="13" type="primary">ENG</name>
</gene>
<evidence type="ECO:0000256" key="5">
    <source>
        <dbReference type="ARBA" id="ARBA00022989"/>
    </source>
</evidence>
<evidence type="ECO:0000256" key="1">
    <source>
        <dbReference type="ARBA" id="ARBA00004251"/>
    </source>
</evidence>
<organism evidence="13 14">
    <name type="scientific">Pelodiscus sinensis</name>
    <name type="common">Chinese softshell turtle</name>
    <name type="synonym">Trionyx sinensis</name>
    <dbReference type="NCBI Taxonomy" id="13735"/>
    <lineage>
        <taxon>Eukaryota</taxon>
        <taxon>Metazoa</taxon>
        <taxon>Chordata</taxon>
        <taxon>Craniata</taxon>
        <taxon>Vertebrata</taxon>
        <taxon>Euteleostomi</taxon>
        <taxon>Archelosauria</taxon>
        <taxon>Testudinata</taxon>
        <taxon>Testudines</taxon>
        <taxon>Cryptodira</taxon>
        <taxon>Trionychia</taxon>
        <taxon>Trionychidae</taxon>
        <taxon>Pelodiscus</taxon>
    </lineage>
</organism>
<dbReference type="EMBL" id="AGCU01058005">
    <property type="status" value="NOT_ANNOTATED_CDS"/>
    <property type="molecule type" value="Genomic_DNA"/>
</dbReference>
<dbReference type="RefSeq" id="XP_014426976.1">
    <property type="nucleotide sequence ID" value="XM_014571490.2"/>
</dbReference>
<evidence type="ECO:0000256" key="2">
    <source>
        <dbReference type="ARBA" id="ARBA00022475"/>
    </source>
</evidence>
<proteinExistence type="predicted"/>
<feature type="transmembrane region" description="Helical" evidence="10">
    <location>
        <begin position="587"/>
        <end position="610"/>
    </location>
</feature>
<evidence type="ECO:0000256" key="10">
    <source>
        <dbReference type="SAM" id="Phobius"/>
    </source>
</evidence>
<dbReference type="InterPro" id="IPR058899">
    <property type="entry name" value="TGFBR3/Endoglin-like_N"/>
</dbReference>
<evidence type="ECO:0000256" key="11">
    <source>
        <dbReference type="SAM" id="SignalP"/>
    </source>
</evidence>
<evidence type="ECO:0000256" key="3">
    <source>
        <dbReference type="ARBA" id="ARBA00022692"/>
    </source>
</evidence>
<comment type="subcellular location">
    <subcellularLocation>
        <location evidence="1">Cell membrane</location>
        <topology evidence="1">Single-pass type I membrane protein</topology>
    </subcellularLocation>
</comment>
<reference evidence="13" key="4">
    <citation type="submission" date="2025-09" db="UniProtKB">
        <authorList>
            <consortium name="Ensembl"/>
        </authorList>
    </citation>
    <scope>IDENTIFICATION</scope>
</reference>
<keyword evidence="4 11" id="KW-0732">Signal</keyword>
<dbReference type="STRING" id="13735.ENSPSIP00000011515"/>
<dbReference type="EMBL" id="AGCU01058007">
    <property type="status" value="NOT_ANNOTATED_CDS"/>
    <property type="molecule type" value="Genomic_DNA"/>
</dbReference>
<keyword evidence="5 10" id="KW-1133">Transmembrane helix</keyword>
<feature type="chain" id="PRO_5003902128" evidence="11">
    <location>
        <begin position="25"/>
        <end position="652"/>
    </location>
</feature>
<dbReference type="AlphaFoldDB" id="K7FU05"/>
<dbReference type="EMBL" id="AGCU01058009">
    <property type="status" value="NOT_ANNOTATED_CDS"/>
    <property type="molecule type" value="Genomic_DNA"/>
</dbReference>
<dbReference type="EMBL" id="AGCU01058004">
    <property type="status" value="NOT_ANNOTATED_CDS"/>
    <property type="molecule type" value="Genomic_DNA"/>
</dbReference>
<evidence type="ECO:0000313" key="13">
    <source>
        <dbReference type="Ensembl" id="ENSPSIP00000011515.1"/>
    </source>
</evidence>
<reference evidence="13" key="3">
    <citation type="submission" date="2025-08" db="UniProtKB">
        <authorList>
            <consortium name="Ensembl"/>
        </authorList>
    </citation>
    <scope>IDENTIFICATION</scope>
</reference>
<feature type="compositionally biased region" description="Low complexity" evidence="9">
    <location>
        <begin position="623"/>
        <end position="652"/>
    </location>
</feature>
<dbReference type="eggNOG" id="ENOG502RZQ9">
    <property type="taxonomic scope" value="Eukaryota"/>
</dbReference>
<keyword evidence="14" id="KW-1185">Reference proteome</keyword>
<sequence>MEAGLFLAVLLLACTPLHTSPTSADECKFLPSTQDKLLYKTSQALSGCVSRSSMEGQQEVHVLQVKIKEMQRFHLNVSSAGRTSLPKRAVLFVIVCNESCEVLVHSEESDLTFASDIHVSTLVNNVLVTEKVNYTSDKPIVQQVKDHYKGITSFTELENPYHIYFRLGEDASSPEDCIVQPGFSASQYLQAEFLVPKVKHCKNPHAQKLKEAHILHMKQAPKETSFQPGMVKVKVNVVCPEAKLLQDLEILLILQSQENVTWRVDMKNNGAILTRGKYWLSTFPDMQMNGRALPDNEEGLTGLAHEKDFGDVAFYRDIPSASHLTIELHRCGAEATPTTPTLIHTPPMQDLQDILIQAYVSLNTPWKCTDDTMEIAVPRSTEYLKEDITAITLRDTGCKAEPNKTHFVLKRYLGDCNTTLESEAKASNKLILTLAASMKKVEVEFSCELPQEPQLQLYQTQDFKWPSTTVLQVNKTAYVQISFRSSNAQTNLMVKECSVQVATQEPQRLLLSPGASHGKAVTILPPKEATLGRELHQFSLVYTPAGGRPLPPCATLVCTLTNGSTTAEASLKVTLQDTPAQSLGIEAVVGITFAAFLIGTLLTAALWCIYTHTRPMAKMQPVSSTTPASESSSTNHSIGSTQSTPCSTSSTA</sequence>
<dbReference type="EMBL" id="AGCU01058008">
    <property type="status" value="NOT_ANNOTATED_CDS"/>
    <property type="molecule type" value="Genomic_DNA"/>
</dbReference>
<evidence type="ECO:0000256" key="7">
    <source>
        <dbReference type="ARBA" id="ARBA00023157"/>
    </source>
</evidence>
<keyword evidence="3 10" id="KW-0812">Transmembrane</keyword>
<dbReference type="Pfam" id="PF26060">
    <property type="entry name" value="TGFBR3_N"/>
    <property type="match status" value="1"/>
</dbReference>
<dbReference type="PANTHER" id="PTHR14002">
    <property type="entry name" value="ENDOGLIN/TGF-BETA RECEPTOR TYPE III"/>
    <property type="match status" value="1"/>
</dbReference>
<reference evidence="14" key="1">
    <citation type="submission" date="2011-10" db="EMBL/GenBank/DDBJ databases">
        <authorList>
            <consortium name="Soft-shell Turtle Genome Consortium"/>
        </authorList>
    </citation>
    <scope>NUCLEOTIDE SEQUENCE [LARGE SCALE GENOMIC DNA]</scope>
    <source>
        <strain evidence="14">Daiwa-1</strain>
    </source>
</reference>
<reference evidence="14" key="2">
    <citation type="journal article" date="2013" name="Nat. Genet.">
        <title>The draft genomes of soft-shell turtle and green sea turtle yield insights into the development and evolution of the turtle-specific body plan.</title>
        <authorList>
            <person name="Wang Z."/>
            <person name="Pascual-Anaya J."/>
            <person name="Zadissa A."/>
            <person name="Li W."/>
            <person name="Niimura Y."/>
            <person name="Huang Z."/>
            <person name="Li C."/>
            <person name="White S."/>
            <person name="Xiong Z."/>
            <person name="Fang D."/>
            <person name="Wang B."/>
            <person name="Ming Y."/>
            <person name="Chen Y."/>
            <person name="Zheng Y."/>
            <person name="Kuraku S."/>
            <person name="Pignatelli M."/>
            <person name="Herrero J."/>
            <person name="Beal K."/>
            <person name="Nozawa M."/>
            <person name="Li Q."/>
            <person name="Wang J."/>
            <person name="Zhang H."/>
            <person name="Yu L."/>
            <person name="Shigenobu S."/>
            <person name="Wang J."/>
            <person name="Liu J."/>
            <person name="Flicek P."/>
            <person name="Searle S."/>
            <person name="Wang J."/>
            <person name="Kuratani S."/>
            <person name="Yin Y."/>
            <person name="Aken B."/>
            <person name="Zhang G."/>
            <person name="Irie N."/>
        </authorList>
    </citation>
    <scope>NUCLEOTIDE SEQUENCE [LARGE SCALE GENOMIC DNA]</scope>
    <source>
        <strain evidence="14">Daiwa-1</strain>
    </source>
</reference>
<dbReference type="CTD" id="2022"/>
<evidence type="ECO:0000256" key="6">
    <source>
        <dbReference type="ARBA" id="ARBA00023136"/>
    </source>
</evidence>
<feature type="domain" description="TGFBR3/Endoglin-like N-terminal" evidence="12">
    <location>
        <begin position="40"/>
        <end position="192"/>
    </location>
</feature>
<dbReference type="Proteomes" id="UP000007267">
    <property type="component" value="Unassembled WGS sequence"/>
</dbReference>
<dbReference type="OrthoDB" id="10072329at2759"/>
<dbReference type="OMA" id="QCEIPRE"/>
<evidence type="ECO:0000256" key="8">
    <source>
        <dbReference type="ARBA" id="ARBA00023180"/>
    </source>
</evidence>
<evidence type="ECO:0000313" key="14">
    <source>
        <dbReference type="Proteomes" id="UP000007267"/>
    </source>
</evidence>
<evidence type="ECO:0000259" key="12">
    <source>
        <dbReference type="Pfam" id="PF26060"/>
    </source>
</evidence>
<dbReference type="EMBL" id="AGCU01058006">
    <property type="status" value="NOT_ANNOTATED_CDS"/>
    <property type="molecule type" value="Genomic_DNA"/>
</dbReference>
<dbReference type="Ensembl" id="ENSPSIT00000011572.1">
    <property type="protein sequence ID" value="ENSPSIP00000011515.1"/>
    <property type="gene ID" value="ENSPSIG00000010330.1"/>
</dbReference>
<keyword evidence="8" id="KW-0325">Glycoprotein</keyword>
<keyword evidence="2" id="KW-1003">Cell membrane</keyword>
<evidence type="ECO:0000256" key="4">
    <source>
        <dbReference type="ARBA" id="ARBA00022729"/>
    </source>
</evidence>
<protein>
    <submittedName>
        <fullName evidence="13">Endoglin</fullName>
    </submittedName>
</protein>
<name>K7FU05_PELSI</name>
<dbReference type="PANTHER" id="PTHR14002:SF1">
    <property type="entry name" value="ENDOGLIN"/>
    <property type="match status" value="1"/>
</dbReference>
<accession>K7FU05</accession>
<evidence type="ECO:0000256" key="9">
    <source>
        <dbReference type="SAM" id="MobiDB-lite"/>
    </source>
</evidence>
<keyword evidence="7" id="KW-1015">Disulfide bond</keyword>
<keyword evidence="6 10" id="KW-0472">Membrane</keyword>
<dbReference type="GeneTree" id="ENSGT00530000063861"/>
<feature type="region of interest" description="Disordered" evidence="9">
    <location>
        <begin position="619"/>
        <end position="652"/>
    </location>
</feature>
<dbReference type="GeneID" id="102456531"/>
<feature type="signal peptide" evidence="11">
    <location>
        <begin position="1"/>
        <end position="24"/>
    </location>
</feature>
<dbReference type="Gene3D" id="2.60.40.3210">
    <property type="entry name" value="Zona pellucida, ZP-N domain"/>
    <property type="match status" value="1"/>
</dbReference>